<evidence type="ECO:0000256" key="1">
    <source>
        <dbReference type="ARBA" id="ARBA00022723"/>
    </source>
</evidence>
<dbReference type="PANTHER" id="PTHR30037:SF4">
    <property type="entry name" value="DNA-3-METHYLADENINE GLYCOSYLASE I"/>
    <property type="match status" value="1"/>
</dbReference>
<dbReference type="Pfam" id="PF03352">
    <property type="entry name" value="Adenine_glyco"/>
    <property type="match status" value="1"/>
</dbReference>
<dbReference type="Proteomes" id="UP000248395">
    <property type="component" value="Unassembled WGS sequence"/>
</dbReference>
<evidence type="ECO:0000313" key="11">
    <source>
        <dbReference type="Proteomes" id="UP000248395"/>
    </source>
</evidence>
<dbReference type="SUPFAM" id="SSF48150">
    <property type="entry name" value="DNA-glycosylase"/>
    <property type="match status" value="1"/>
</dbReference>
<dbReference type="InterPro" id="IPR005019">
    <property type="entry name" value="Adenine_glyco"/>
</dbReference>
<dbReference type="EC" id="3.2.2.20" evidence="8"/>
<feature type="binding site" evidence="9">
    <location>
        <position position="180"/>
    </location>
    <ligand>
        <name>Zn(2+)</name>
        <dbReference type="ChEBI" id="CHEBI:29105"/>
    </ligand>
</feature>
<dbReference type="OrthoDB" id="9807664at2"/>
<feature type="binding site" evidence="9">
    <location>
        <position position="22"/>
    </location>
    <ligand>
        <name>Zn(2+)</name>
        <dbReference type="ChEBI" id="CHEBI:29105"/>
    </ligand>
</feature>
<dbReference type="AlphaFoldDB" id="A0A318JL06"/>
<evidence type="ECO:0000313" key="10">
    <source>
        <dbReference type="EMBL" id="PXX48341.1"/>
    </source>
</evidence>
<keyword evidence="11" id="KW-1185">Reference proteome</keyword>
<proteinExistence type="predicted"/>
<keyword evidence="2" id="KW-0227">DNA damage</keyword>
<dbReference type="InterPro" id="IPR011257">
    <property type="entry name" value="DNA_glycosylase"/>
</dbReference>
<comment type="catalytic activity">
    <reaction evidence="6">
        <text>Hydrolysis of alkylated DNA, releasing 3-methyladenine.</text>
        <dbReference type="EC" id="3.2.2.20"/>
    </reaction>
</comment>
<keyword evidence="3" id="KW-0378">Hydrolase</keyword>
<evidence type="ECO:0000256" key="7">
    <source>
        <dbReference type="ARBA" id="ARBA00057608"/>
    </source>
</evidence>
<dbReference type="Gene3D" id="1.10.340.30">
    <property type="entry name" value="Hypothetical protein, domain 2"/>
    <property type="match status" value="1"/>
</dbReference>
<dbReference type="GO" id="GO:0006284">
    <property type="term" value="P:base-excision repair"/>
    <property type="evidence" value="ECO:0007669"/>
    <property type="project" value="InterPro"/>
</dbReference>
<dbReference type="NCBIfam" id="TIGR00624">
    <property type="entry name" value="tag"/>
    <property type="match status" value="1"/>
</dbReference>
<evidence type="ECO:0000256" key="5">
    <source>
        <dbReference type="ARBA" id="ARBA00023204"/>
    </source>
</evidence>
<sequence>MTALALPRCPWCGDDPLYMAYHDQEWGRPQHDDHKLFEMLILEGAQAGLSWITILRKREGYRRAFHGFDPQQVAQMGEEDVERLMQDSSIVRNRLKINSAIRNARVFLQLQQQYGSFAQWLWAHTDGQSVVNHWASLAECPASTPLSDSISKALKKAGMNFVGSTVIYAYLQATGVVNDHLLGCHLHPAYPH</sequence>
<keyword evidence="1 9" id="KW-0479">Metal-binding</keyword>
<feature type="binding site" evidence="9">
    <location>
        <position position="9"/>
    </location>
    <ligand>
        <name>Zn(2+)</name>
        <dbReference type="ChEBI" id="CHEBI:29105"/>
    </ligand>
</feature>
<dbReference type="InterPro" id="IPR004597">
    <property type="entry name" value="Tag"/>
</dbReference>
<protein>
    <recommendedName>
        <fullName evidence="8">DNA-3-methyladenine glycosylase I</fullName>
        <ecNumber evidence="8">3.2.2.20</ecNumber>
    </recommendedName>
</protein>
<accession>A0A318JL06</accession>
<evidence type="ECO:0000256" key="4">
    <source>
        <dbReference type="ARBA" id="ARBA00022833"/>
    </source>
</evidence>
<dbReference type="FunFam" id="1.10.340.30:FF:000009">
    <property type="entry name" value="DNA-3-methyladenine glycosylase I"/>
    <property type="match status" value="1"/>
</dbReference>
<comment type="function">
    <text evidence="7">Hydrolysis of the deoxyribose N-glycosidic bond to excise 3-methyladenine from the damaged DNA polymer formed by alkylation lesions.</text>
</comment>
<dbReference type="InterPro" id="IPR052891">
    <property type="entry name" value="DNA-3mA_glycosylase"/>
</dbReference>
<dbReference type="EMBL" id="QJKC01000007">
    <property type="protein sequence ID" value="PXX48341.1"/>
    <property type="molecule type" value="Genomic_DNA"/>
</dbReference>
<organism evidence="10 11">
    <name type="scientific">Aquitalea magnusonii</name>
    <dbReference type="NCBI Taxonomy" id="332411"/>
    <lineage>
        <taxon>Bacteria</taxon>
        <taxon>Pseudomonadati</taxon>
        <taxon>Pseudomonadota</taxon>
        <taxon>Betaproteobacteria</taxon>
        <taxon>Neisseriales</taxon>
        <taxon>Chromobacteriaceae</taxon>
        <taxon>Aquitalea</taxon>
    </lineage>
</organism>
<keyword evidence="4 9" id="KW-0862">Zinc</keyword>
<evidence type="ECO:0000256" key="6">
    <source>
        <dbReference type="ARBA" id="ARBA00052558"/>
    </source>
</evidence>
<dbReference type="GO" id="GO:0008725">
    <property type="term" value="F:DNA-3-methyladenine glycosylase activity"/>
    <property type="evidence" value="ECO:0007669"/>
    <property type="project" value="UniProtKB-EC"/>
</dbReference>
<feature type="binding site" evidence="9">
    <location>
        <position position="184"/>
    </location>
    <ligand>
        <name>Zn(2+)</name>
        <dbReference type="ChEBI" id="CHEBI:29105"/>
    </ligand>
</feature>
<evidence type="ECO:0000256" key="8">
    <source>
        <dbReference type="ARBA" id="ARBA00066766"/>
    </source>
</evidence>
<dbReference type="PANTHER" id="PTHR30037">
    <property type="entry name" value="DNA-3-METHYLADENINE GLYCOSYLASE 1"/>
    <property type="match status" value="1"/>
</dbReference>
<evidence type="ECO:0000256" key="9">
    <source>
        <dbReference type="PIRSR" id="PIRSR604597-1"/>
    </source>
</evidence>
<name>A0A318JL06_9NEIS</name>
<evidence type="ECO:0000256" key="2">
    <source>
        <dbReference type="ARBA" id="ARBA00022763"/>
    </source>
</evidence>
<reference evidence="10 11" key="1">
    <citation type="submission" date="2018-05" db="EMBL/GenBank/DDBJ databases">
        <title>Genomic Encyclopedia of Type Strains, Phase IV (KMG-IV): sequencing the most valuable type-strain genomes for metagenomic binning, comparative biology and taxonomic classification.</title>
        <authorList>
            <person name="Goeker M."/>
        </authorList>
    </citation>
    <scope>NUCLEOTIDE SEQUENCE [LARGE SCALE GENOMIC DNA]</scope>
    <source>
        <strain evidence="10 11">DSM 25134</strain>
    </source>
</reference>
<dbReference type="GO" id="GO:0046872">
    <property type="term" value="F:metal ion binding"/>
    <property type="evidence" value="ECO:0007669"/>
    <property type="project" value="UniProtKB-KW"/>
</dbReference>
<dbReference type="RefSeq" id="WP_110313312.1">
    <property type="nucleotide sequence ID" value="NZ_QJKC01000007.1"/>
</dbReference>
<evidence type="ECO:0000256" key="3">
    <source>
        <dbReference type="ARBA" id="ARBA00022801"/>
    </source>
</evidence>
<keyword evidence="5" id="KW-0234">DNA repair</keyword>
<gene>
    <name evidence="10" type="ORF">DFR38_107126</name>
</gene>
<comment type="caution">
    <text evidence="10">The sequence shown here is derived from an EMBL/GenBank/DDBJ whole genome shotgun (WGS) entry which is preliminary data.</text>
</comment>